<dbReference type="CDD" id="cd02223">
    <property type="entry name" value="cupin_Bh2720-like"/>
    <property type="match status" value="1"/>
</dbReference>
<dbReference type="InterPro" id="IPR014710">
    <property type="entry name" value="RmlC-like_jellyroll"/>
</dbReference>
<evidence type="ECO:0000256" key="1">
    <source>
        <dbReference type="SAM" id="MobiDB-lite"/>
    </source>
</evidence>
<dbReference type="PANTHER" id="PTHR43346">
    <property type="entry name" value="LIGAND BINDING DOMAIN PROTEIN, PUTATIVE (AFU_ORTHOLOGUE AFUA_6G14370)-RELATED"/>
    <property type="match status" value="1"/>
</dbReference>
<feature type="domain" description="Cupin type-2" evidence="2">
    <location>
        <begin position="71"/>
        <end position="138"/>
    </location>
</feature>
<evidence type="ECO:0000313" key="3">
    <source>
        <dbReference type="EMBL" id="USP75141.1"/>
    </source>
</evidence>
<dbReference type="EMBL" id="CP089275">
    <property type="protein sequence ID" value="USP75141.1"/>
    <property type="molecule type" value="Genomic_DNA"/>
</dbReference>
<dbReference type="InterPro" id="IPR052538">
    <property type="entry name" value="Flavonoid_dioxygenase-like"/>
</dbReference>
<reference evidence="3" key="1">
    <citation type="submission" date="2021-12" db="EMBL/GenBank/DDBJ databases">
        <title>Curvularia clavata genome.</title>
        <authorList>
            <person name="Cao Y."/>
        </authorList>
    </citation>
    <scope>NUCLEOTIDE SEQUENCE</scope>
    <source>
        <strain evidence="3">Yc1106</strain>
    </source>
</reference>
<dbReference type="Gene3D" id="2.60.120.10">
    <property type="entry name" value="Jelly Rolls"/>
    <property type="match status" value="1"/>
</dbReference>
<keyword evidence="4" id="KW-1185">Reference proteome</keyword>
<feature type="compositionally biased region" description="Acidic residues" evidence="1">
    <location>
        <begin position="156"/>
        <end position="167"/>
    </location>
</feature>
<dbReference type="Pfam" id="PF07883">
    <property type="entry name" value="Cupin_2"/>
    <property type="match status" value="1"/>
</dbReference>
<organism evidence="3 4">
    <name type="scientific">Curvularia clavata</name>
    <dbReference type="NCBI Taxonomy" id="95742"/>
    <lineage>
        <taxon>Eukaryota</taxon>
        <taxon>Fungi</taxon>
        <taxon>Dikarya</taxon>
        <taxon>Ascomycota</taxon>
        <taxon>Pezizomycotina</taxon>
        <taxon>Dothideomycetes</taxon>
        <taxon>Pleosporomycetidae</taxon>
        <taxon>Pleosporales</taxon>
        <taxon>Pleosporineae</taxon>
        <taxon>Pleosporaceae</taxon>
        <taxon>Curvularia</taxon>
    </lineage>
</organism>
<dbReference type="AlphaFoldDB" id="A0A9Q9DR84"/>
<name>A0A9Q9DR84_CURCL</name>
<dbReference type="OrthoDB" id="1161823at2759"/>
<dbReference type="Proteomes" id="UP001056012">
    <property type="component" value="Chromosome 2"/>
</dbReference>
<proteinExistence type="predicted"/>
<evidence type="ECO:0000313" key="4">
    <source>
        <dbReference type="Proteomes" id="UP001056012"/>
    </source>
</evidence>
<feature type="compositionally biased region" description="Basic and acidic residues" evidence="1">
    <location>
        <begin position="171"/>
        <end position="189"/>
    </location>
</feature>
<dbReference type="VEuPathDB" id="FungiDB:yc1106_02415"/>
<dbReference type="SUPFAM" id="SSF51182">
    <property type="entry name" value="RmlC-like cupins"/>
    <property type="match status" value="1"/>
</dbReference>
<accession>A0A9Q9DR84</accession>
<evidence type="ECO:0000259" key="2">
    <source>
        <dbReference type="Pfam" id="PF07883"/>
    </source>
</evidence>
<dbReference type="InterPro" id="IPR011051">
    <property type="entry name" value="RmlC_Cupin_sf"/>
</dbReference>
<gene>
    <name evidence="3" type="ORF">yc1106_02415</name>
</gene>
<feature type="region of interest" description="Disordered" evidence="1">
    <location>
        <begin position="145"/>
        <end position="189"/>
    </location>
</feature>
<dbReference type="PANTHER" id="PTHR43346:SF1">
    <property type="entry name" value="QUERCETIN 2,3-DIOXYGENASE-RELATED"/>
    <property type="match status" value="1"/>
</dbReference>
<dbReference type="InterPro" id="IPR013096">
    <property type="entry name" value="Cupin_2"/>
</dbReference>
<sequence length="189" mass="20607">MEAYKKVGNRENAPPKHEMVHFPGLMSEKRSFGDFRTVLHTGLYKICYDVATAVLQGYLANQPPLGQIVAMEVPVNGEIGDEVHLVDQVLLFTSGRGLATVAGKDQEVQAGDVVVVPAGTQHQFVTKGDQPLELITVYSPAEHLPSSVHKTKEEGDKAEEDGVDEAPEWALRGKAENEKKGLVKESGKY</sequence>
<protein>
    <recommendedName>
        <fullName evidence="2">Cupin type-2 domain-containing protein</fullName>
    </recommendedName>
</protein>